<comment type="caution">
    <text evidence="2">The sequence shown here is derived from an EMBL/GenBank/DDBJ whole genome shotgun (WGS) entry which is preliminary data.</text>
</comment>
<keyword evidence="3" id="KW-1185">Reference proteome</keyword>
<evidence type="ECO:0000313" key="3">
    <source>
        <dbReference type="Proteomes" id="UP000567885"/>
    </source>
</evidence>
<organism evidence="2 3">
    <name type="scientific">Fusarium heterosporum</name>
    <dbReference type="NCBI Taxonomy" id="42747"/>
    <lineage>
        <taxon>Eukaryota</taxon>
        <taxon>Fungi</taxon>
        <taxon>Dikarya</taxon>
        <taxon>Ascomycota</taxon>
        <taxon>Pezizomycotina</taxon>
        <taxon>Sordariomycetes</taxon>
        <taxon>Hypocreomycetidae</taxon>
        <taxon>Hypocreales</taxon>
        <taxon>Nectriaceae</taxon>
        <taxon>Fusarium</taxon>
        <taxon>Fusarium heterosporum species complex</taxon>
    </lineage>
</organism>
<evidence type="ECO:0000256" key="1">
    <source>
        <dbReference type="SAM" id="MobiDB-lite"/>
    </source>
</evidence>
<accession>A0A8H5SKN8</accession>
<sequence>MGARKPSGSQSYKSQAFRKRGSTVRNGFWNLCNDCETTGFVVWDHPSEGLVGAVVDRPGVPEPDWNEVVRNIRSRQVVENGELVKTTTRGRKKASGLVSTDSVIVQRQKTADAAPPRRRGRPRKNPVDDSRASPCPGRDPVAEEVITVAGNGTCSPEGTVRGQEKPQYPAQVDVPSQTHGKSLPRAYGRRWSATSHTPTVPAQTAGSPGGSTPKSMSETTCVSADNGSPSGYGTQPRDERIRHRIQDGPHGWPHTSQAWYGDDSFGSLGSPGFEDATLGMNGLASGDNVSSAEVYETIIMAQPGLSSKVSPVSISSRDGIDCASQNTTSMAAASQTAEAVDSARPNQPSLLDVLAIWQQTINKFTASQPREASHSDSHYKTPVSTPAGSAY</sequence>
<dbReference type="Proteomes" id="UP000567885">
    <property type="component" value="Unassembled WGS sequence"/>
</dbReference>
<protein>
    <submittedName>
        <fullName evidence="2">Uncharacterized protein</fullName>
    </submittedName>
</protein>
<feature type="compositionally biased region" description="Polar residues" evidence="1">
    <location>
        <begin position="192"/>
        <end position="233"/>
    </location>
</feature>
<feature type="region of interest" description="Disordered" evidence="1">
    <location>
        <begin position="367"/>
        <end position="391"/>
    </location>
</feature>
<feature type="compositionally biased region" description="Polar residues" evidence="1">
    <location>
        <begin position="97"/>
        <end position="108"/>
    </location>
</feature>
<feature type="compositionally biased region" description="Polar residues" evidence="1">
    <location>
        <begin position="382"/>
        <end position="391"/>
    </location>
</feature>
<dbReference type="EMBL" id="JAAGWQ010000601">
    <property type="protein sequence ID" value="KAF5653487.1"/>
    <property type="molecule type" value="Genomic_DNA"/>
</dbReference>
<proteinExistence type="predicted"/>
<name>A0A8H5SKN8_FUSHE</name>
<gene>
    <name evidence="2" type="ORF">FHETE_11393</name>
</gene>
<reference evidence="2 3" key="1">
    <citation type="submission" date="2020-05" db="EMBL/GenBank/DDBJ databases">
        <title>Identification and distribution of gene clusters putatively required for synthesis of sphingolipid metabolism inhibitors in phylogenetically diverse species of the filamentous fungus Fusarium.</title>
        <authorList>
            <person name="Kim H.-S."/>
            <person name="Busman M."/>
            <person name="Brown D.W."/>
            <person name="Divon H."/>
            <person name="Uhlig S."/>
            <person name="Proctor R.H."/>
        </authorList>
    </citation>
    <scope>NUCLEOTIDE SEQUENCE [LARGE SCALE GENOMIC DNA]</scope>
    <source>
        <strain evidence="2 3">NRRL 20693</strain>
    </source>
</reference>
<feature type="region of interest" description="Disordered" evidence="1">
    <location>
        <begin position="87"/>
        <end position="236"/>
    </location>
</feature>
<evidence type="ECO:0000313" key="2">
    <source>
        <dbReference type="EMBL" id="KAF5653487.1"/>
    </source>
</evidence>
<dbReference type="AlphaFoldDB" id="A0A8H5SKN8"/>
<dbReference type="OrthoDB" id="5070671at2759"/>